<feature type="signal peptide" evidence="3">
    <location>
        <begin position="1"/>
        <end position="27"/>
    </location>
</feature>
<keyword evidence="3" id="KW-0732">Signal</keyword>
<keyword evidence="1" id="KW-0645">Protease</keyword>
<feature type="domain" description="P/Homo B" evidence="4">
    <location>
        <begin position="27"/>
        <end position="192"/>
    </location>
</feature>
<evidence type="ECO:0000313" key="6">
    <source>
        <dbReference type="Proteomes" id="UP000279994"/>
    </source>
</evidence>
<evidence type="ECO:0000256" key="2">
    <source>
        <dbReference type="ARBA" id="ARBA00022801"/>
    </source>
</evidence>
<protein>
    <recommendedName>
        <fullName evidence="4">P/Homo B domain-containing protein</fullName>
    </recommendedName>
</protein>
<feature type="chain" id="PRO_5038380852" description="P/Homo B domain-containing protein" evidence="3">
    <location>
        <begin position="28"/>
        <end position="309"/>
    </location>
</feature>
<sequence>MPVISRRGPAPLVLVLTFVASALSLVAAPGRAAAATCEQSVRDVPAPLVNTIPDGSNHQSTVDMPEDGTAVTGVAVAVDLHHANLADLSITLQWFDDAGVASSPEVTLVGLGTLSGANLAGTVLDDAAATSITTGTAPYTGTFRPAQPLSGVVGHIGGKYVLKVEDHVNGDGDSGGVLDDWTLTLRYATCDLDSDAVEDHVDACPGAAGDPATGCPVPVAEVSAAYRRGRFRGVVSSPVAACSVARPVTVWKVRPGPDRALGTRSTRSDGSYRLLRARHPGRYYATVPTLLVPGVADCPSVSSPRFRIR</sequence>
<dbReference type="GO" id="GO:0006508">
    <property type="term" value="P:proteolysis"/>
    <property type="evidence" value="ECO:0007669"/>
    <property type="project" value="UniProtKB-KW"/>
</dbReference>
<dbReference type="AlphaFoldDB" id="A0A3N0GW51"/>
<dbReference type="InterPro" id="IPR002884">
    <property type="entry name" value="P_dom"/>
</dbReference>
<evidence type="ECO:0000313" key="5">
    <source>
        <dbReference type="EMBL" id="RNM16368.1"/>
    </source>
</evidence>
<organism evidence="5 6">
    <name type="scientific">Nocardioides pocheonensis</name>
    <dbReference type="NCBI Taxonomy" id="661485"/>
    <lineage>
        <taxon>Bacteria</taxon>
        <taxon>Bacillati</taxon>
        <taxon>Actinomycetota</taxon>
        <taxon>Actinomycetes</taxon>
        <taxon>Propionibacteriales</taxon>
        <taxon>Nocardioidaceae</taxon>
        <taxon>Nocardioides</taxon>
    </lineage>
</organism>
<evidence type="ECO:0000259" key="4">
    <source>
        <dbReference type="PROSITE" id="PS51829"/>
    </source>
</evidence>
<evidence type="ECO:0000256" key="1">
    <source>
        <dbReference type="ARBA" id="ARBA00022670"/>
    </source>
</evidence>
<dbReference type="PROSITE" id="PS51829">
    <property type="entry name" value="P_HOMO_B"/>
    <property type="match status" value="1"/>
</dbReference>
<keyword evidence="2" id="KW-0378">Hydrolase</keyword>
<dbReference type="EMBL" id="RJSF01000009">
    <property type="protein sequence ID" value="RNM16368.1"/>
    <property type="molecule type" value="Genomic_DNA"/>
</dbReference>
<dbReference type="RefSeq" id="WP_123221864.1">
    <property type="nucleotide sequence ID" value="NZ_RJSF01000009.1"/>
</dbReference>
<dbReference type="GO" id="GO:0004252">
    <property type="term" value="F:serine-type endopeptidase activity"/>
    <property type="evidence" value="ECO:0007669"/>
    <property type="project" value="InterPro"/>
</dbReference>
<reference evidence="5 6" key="1">
    <citation type="submission" date="2018-11" db="EMBL/GenBank/DDBJ databases">
        <authorList>
            <person name="Li F."/>
        </authorList>
    </citation>
    <scope>NUCLEOTIDE SEQUENCE [LARGE SCALE GENOMIC DNA]</scope>
    <source>
        <strain evidence="5 6">Gsoil 818</strain>
    </source>
</reference>
<dbReference type="OrthoDB" id="3782500at2"/>
<accession>A0A3N0GW51</accession>
<dbReference type="Proteomes" id="UP000279994">
    <property type="component" value="Unassembled WGS sequence"/>
</dbReference>
<name>A0A3N0GW51_9ACTN</name>
<evidence type="ECO:0000256" key="3">
    <source>
        <dbReference type="SAM" id="SignalP"/>
    </source>
</evidence>
<gene>
    <name evidence="5" type="ORF">EFL26_05325</name>
</gene>
<proteinExistence type="predicted"/>
<dbReference type="Gene3D" id="2.60.120.260">
    <property type="entry name" value="Galactose-binding domain-like"/>
    <property type="match status" value="1"/>
</dbReference>
<keyword evidence="6" id="KW-1185">Reference proteome</keyword>
<comment type="caution">
    <text evidence="5">The sequence shown here is derived from an EMBL/GenBank/DDBJ whole genome shotgun (WGS) entry which is preliminary data.</text>
</comment>